<reference evidence="2 3" key="1">
    <citation type="submission" date="2019-08" db="EMBL/GenBank/DDBJ databases">
        <title>Seonamhaeicola sediminis sp. nov., isolated from marine sediment.</title>
        <authorList>
            <person name="Cao W.R."/>
        </authorList>
    </citation>
    <scope>NUCLEOTIDE SEQUENCE [LARGE SCALE GENOMIC DNA]</scope>
    <source>
        <strain evidence="2 3">1505</strain>
    </source>
</reference>
<evidence type="ECO:0000313" key="3">
    <source>
        <dbReference type="Proteomes" id="UP000321080"/>
    </source>
</evidence>
<keyword evidence="3" id="KW-1185">Reference proteome</keyword>
<dbReference type="EMBL" id="VRKQ01000018">
    <property type="protein sequence ID" value="TXG35252.1"/>
    <property type="molecule type" value="Genomic_DNA"/>
</dbReference>
<proteinExistence type="predicted"/>
<dbReference type="Gene3D" id="1.20.120.1490">
    <property type="match status" value="1"/>
</dbReference>
<gene>
    <name evidence="2" type="ORF">FUA22_16005</name>
</gene>
<feature type="chain" id="PRO_5022868532" evidence="1">
    <location>
        <begin position="22"/>
        <end position="153"/>
    </location>
</feature>
<evidence type="ECO:0000313" key="2">
    <source>
        <dbReference type="EMBL" id="TXG35252.1"/>
    </source>
</evidence>
<protein>
    <submittedName>
        <fullName evidence="2">Sensor of ECF-type sigma factor</fullName>
    </submittedName>
</protein>
<dbReference type="RefSeq" id="WP_147769596.1">
    <property type="nucleotide sequence ID" value="NZ_VRKQ01000018.1"/>
</dbReference>
<feature type="signal peptide" evidence="1">
    <location>
        <begin position="1"/>
        <end position="21"/>
    </location>
</feature>
<comment type="caution">
    <text evidence="2">The sequence shown here is derived from an EMBL/GenBank/DDBJ whole genome shotgun (WGS) entry which is preliminary data.</text>
</comment>
<sequence>MKTYILSILIFLFTFSLSAQKPDHDKIQSLKVSFITEQLDLTKEEAQAFWPVYNEFDKKNNKLRYHEMRSIRREIKESISTLTDAKADELLNKLNNLESSLQKNRLEFATKIRTILSPKKIIKLKIAEEDFKRKMLDQWKSRRKGGGPQGNRP</sequence>
<name>A0A5C7GEE8_9FLAO</name>
<keyword evidence="1" id="KW-0732">Signal</keyword>
<dbReference type="AlphaFoldDB" id="A0A5C7GEE8"/>
<organism evidence="2 3">
    <name type="scientific">Seonamhaeicola maritimus</name>
    <dbReference type="NCBI Taxonomy" id="2591822"/>
    <lineage>
        <taxon>Bacteria</taxon>
        <taxon>Pseudomonadati</taxon>
        <taxon>Bacteroidota</taxon>
        <taxon>Flavobacteriia</taxon>
        <taxon>Flavobacteriales</taxon>
        <taxon>Flavobacteriaceae</taxon>
    </lineage>
</organism>
<dbReference type="OrthoDB" id="675330at2"/>
<dbReference type="Proteomes" id="UP000321080">
    <property type="component" value="Unassembled WGS sequence"/>
</dbReference>
<evidence type="ECO:0000256" key="1">
    <source>
        <dbReference type="SAM" id="SignalP"/>
    </source>
</evidence>
<accession>A0A5C7GEE8</accession>